<keyword evidence="4 7" id="KW-0812">Transmembrane</keyword>
<accession>A0A4R6AX57</accession>
<dbReference type="AlphaFoldDB" id="A0A4R6AX57"/>
<comment type="caution">
    <text evidence="8">The sequence shown here is derived from an EMBL/GenBank/DDBJ whole genome shotgun (WGS) entry which is preliminary data.</text>
</comment>
<evidence type="ECO:0000256" key="4">
    <source>
        <dbReference type="ARBA" id="ARBA00022692"/>
    </source>
</evidence>
<proteinExistence type="inferred from homology"/>
<dbReference type="GO" id="GO:0008324">
    <property type="term" value="F:monoatomic cation transmembrane transporter activity"/>
    <property type="evidence" value="ECO:0007669"/>
    <property type="project" value="InterPro"/>
</dbReference>
<comment type="subcellular location">
    <subcellularLocation>
        <location evidence="1">Cell membrane</location>
        <topology evidence="1">Multi-pass membrane protein</topology>
    </subcellularLocation>
</comment>
<keyword evidence="3" id="KW-1003">Cell membrane</keyword>
<sequence>MKVRHDFPHPYGHTLADKGATTSVAGVSSPSKSGRLRGALGTTLALTAIWAGLHWDDPSSWAVGVPTVIGGGAVALLLPASCPPRLSFFAAAGLATFAALGVLRGAVDVSFRSLNPSALQPGCLEWRTTLPEGRARRLFALLITLMPGTLTARLKDDLLVVHALNPPETVTAELAELEARIARLFRNPKVGEAS</sequence>
<dbReference type="PANTHER" id="PTHR34584">
    <property type="entry name" value="NA(+)/H(+) ANTIPORTER SUBUNIT E1"/>
    <property type="match status" value="1"/>
</dbReference>
<evidence type="ECO:0000256" key="2">
    <source>
        <dbReference type="ARBA" id="ARBA00006228"/>
    </source>
</evidence>
<evidence type="ECO:0000256" key="3">
    <source>
        <dbReference type="ARBA" id="ARBA00022475"/>
    </source>
</evidence>
<dbReference type="Pfam" id="PF01899">
    <property type="entry name" value="MNHE"/>
    <property type="match status" value="1"/>
</dbReference>
<evidence type="ECO:0000256" key="5">
    <source>
        <dbReference type="ARBA" id="ARBA00022989"/>
    </source>
</evidence>
<evidence type="ECO:0000313" key="8">
    <source>
        <dbReference type="EMBL" id="TDL86916.1"/>
    </source>
</evidence>
<keyword evidence="5 7" id="KW-1133">Transmembrane helix</keyword>
<evidence type="ECO:0000313" key="9">
    <source>
        <dbReference type="Proteomes" id="UP000294562"/>
    </source>
</evidence>
<organism evidence="8 9">
    <name type="scientific">Meridianimarinicoccus aquatilis</name>
    <dbReference type="NCBI Taxonomy" id="2552766"/>
    <lineage>
        <taxon>Bacteria</taxon>
        <taxon>Pseudomonadati</taxon>
        <taxon>Pseudomonadota</taxon>
        <taxon>Alphaproteobacteria</taxon>
        <taxon>Rhodobacterales</taxon>
        <taxon>Paracoccaceae</taxon>
        <taxon>Meridianimarinicoccus</taxon>
    </lineage>
</organism>
<comment type="similarity">
    <text evidence="2">Belongs to the CPA3 antiporters (TC 2.A.63) subunit E family.</text>
</comment>
<dbReference type="InterPro" id="IPR002758">
    <property type="entry name" value="Cation_antiport_E"/>
</dbReference>
<feature type="transmembrane region" description="Helical" evidence="7">
    <location>
        <begin position="86"/>
        <end position="107"/>
    </location>
</feature>
<keyword evidence="6 7" id="KW-0472">Membrane</keyword>
<evidence type="ECO:0000256" key="7">
    <source>
        <dbReference type="SAM" id="Phobius"/>
    </source>
</evidence>
<evidence type="ECO:0000256" key="1">
    <source>
        <dbReference type="ARBA" id="ARBA00004651"/>
    </source>
</evidence>
<evidence type="ECO:0008006" key="10">
    <source>
        <dbReference type="Google" id="ProtNLM"/>
    </source>
</evidence>
<gene>
    <name evidence="8" type="ORF">E2L05_12505</name>
</gene>
<dbReference type="RefSeq" id="WP_133343248.1">
    <property type="nucleotide sequence ID" value="NZ_SMZO01000027.1"/>
</dbReference>
<keyword evidence="9" id="KW-1185">Reference proteome</keyword>
<dbReference type="Proteomes" id="UP000294562">
    <property type="component" value="Unassembled WGS sequence"/>
</dbReference>
<protein>
    <recommendedName>
        <fullName evidence="10">Cation transporter</fullName>
    </recommendedName>
</protein>
<dbReference type="EMBL" id="SMZO01000027">
    <property type="protein sequence ID" value="TDL86916.1"/>
    <property type="molecule type" value="Genomic_DNA"/>
</dbReference>
<name>A0A4R6AX57_9RHOB</name>
<reference evidence="8 9" key="1">
    <citation type="submission" date="2019-03" db="EMBL/GenBank/DDBJ databases">
        <title>Rhodobacteraceae bacterium SM1902, a new member of the family Rhodobacteraceae isolated from Yantai.</title>
        <authorList>
            <person name="Sun Y."/>
        </authorList>
    </citation>
    <scope>NUCLEOTIDE SEQUENCE [LARGE SCALE GENOMIC DNA]</scope>
    <source>
        <strain evidence="8 9">SM1902</strain>
    </source>
</reference>
<dbReference type="GO" id="GO:0005886">
    <property type="term" value="C:plasma membrane"/>
    <property type="evidence" value="ECO:0007669"/>
    <property type="project" value="UniProtKB-SubCell"/>
</dbReference>
<dbReference type="PANTHER" id="PTHR34584:SF1">
    <property type="entry name" value="NA(+)_H(+) ANTIPORTER SUBUNIT E1"/>
    <property type="match status" value="1"/>
</dbReference>
<feature type="transmembrane region" description="Helical" evidence="7">
    <location>
        <begin position="61"/>
        <end position="79"/>
    </location>
</feature>
<evidence type="ECO:0000256" key="6">
    <source>
        <dbReference type="ARBA" id="ARBA00023136"/>
    </source>
</evidence>
<dbReference type="OrthoDB" id="7852837at2"/>